<keyword evidence="2" id="KW-1185">Reference proteome</keyword>
<organism evidence="1 2">
    <name type="scientific">Pistacia integerrima</name>
    <dbReference type="NCBI Taxonomy" id="434235"/>
    <lineage>
        <taxon>Eukaryota</taxon>
        <taxon>Viridiplantae</taxon>
        <taxon>Streptophyta</taxon>
        <taxon>Embryophyta</taxon>
        <taxon>Tracheophyta</taxon>
        <taxon>Spermatophyta</taxon>
        <taxon>Magnoliopsida</taxon>
        <taxon>eudicotyledons</taxon>
        <taxon>Gunneridae</taxon>
        <taxon>Pentapetalae</taxon>
        <taxon>rosids</taxon>
        <taxon>malvids</taxon>
        <taxon>Sapindales</taxon>
        <taxon>Anacardiaceae</taxon>
        <taxon>Pistacia</taxon>
    </lineage>
</organism>
<dbReference type="Proteomes" id="UP001163603">
    <property type="component" value="Chromosome 12"/>
</dbReference>
<protein>
    <submittedName>
        <fullName evidence="1">Uncharacterized protein</fullName>
    </submittedName>
</protein>
<comment type="caution">
    <text evidence="1">The sequence shown here is derived from an EMBL/GenBank/DDBJ whole genome shotgun (WGS) entry which is preliminary data.</text>
</comment>
<reference evidence="2" key="1">
    <citation type="journal article" date="2023" name="G3 (Bethesda)">
        <title>Genome assembly and association tests identify interacting loci associated with vigor, precocity, and sex in interspecific pistachio rootstocks.</title>
        <authorList>
            <person name="Palmer W."/>
            <person name="Jacygrad E."/>
            <person name="Sagayaradj S."/>
            <person name="Cavanaugh K."/>
            <person name="Han R."/>
            <person name="Bertier L."/>
            <person name="Beede B."/>
            <person name="Kafkas S."/>
            <person name="Golino D."/>
            <person name="Preece J."/>
            <person name="Michelmore R."/>
        </authorList>
    </citation>
    <scope>NUCLEOTIDE SEQUENCE [LARGE SCALE GENOMIC DNA]</scope>
</reference>
<name>A0ACC0XJV8_9ROSI</name>
<evidence type="ECO:0000313" key="1">
    <source>
        <dbReference type="EMBL" id="KAJ0017888.1"/>
    </source>
</evidence>
<accession>A0ACC0XJV8</accession>
<sequence length="58" mass="6869">MKANFTYQNEDREAYLAYQHDDFGHGPDDITHLDVVDFFKNPKARIDHLIRDGNVQNY</sequence>
<proteinExistence type="predicted"/>
<gene>
    <name evidence="1" type="ORF">Pint_09577</name>
</gene>
<evidence type="ECO:0000313" key="2">
    <source>
        <dbReference type="Proteomes" id="UP001163603"/>
    </source>
</evidence>
<dbReference type="EMBL" id="CM047747">
    <property type="protein sequence ID" value="KAJ0017888.1"/>
    <property type="molecule type" value="Genomic_DNA"/>
</dbReference>